<gene>
    <name evidence="2" type="ORF">GCM10010832_12440</name>
</gene>
<evidence type="ECO:0000313" key="2">
    <source>
        <dbReference type="EMBL" id="GGE33793.1"/>
    </source>
</evidence>
<dbReference type="SUPFAM" id="SSF53756">
    <property type="entry name" value="UDP-Glycosyltransferase/glycogen phosphorylase"/>
    <property type="match status" value="1"/>
</dbReference>
<dbReference type="InterPro" id="IPR001296">
    <property type="entry name" value="Glyco_trans_1"/>
</dbReference>
<sequence>MFVHIRVKKMIELGVDVQVLVCTNKELSYSFEGVNVHQYNNTSIIKQLSSFDVVYLHLLNLYPLQKADGWPIYQHIMQNKIPFCMYVHGNEVQKYTARKYEYNYSLKETLKWLKKDLWVIPKMKKFVESAILLSYGKFIFPSKWMHQETQRNLDVKIKKPIFIPNGINTDFYSYQDTSQNRYKLISIRPFSAQVYHIEKTIEVMEHLPKKYTLSLFGQGKYLKVYKKLIKKKKLSKRVKIIEEFLQPKEMLEQYRKHGIFISTTRQDSQGLTILEAMSSGLLGVSTLNTAKPEFITHKETGVLANTPEEIALHVKNITTEQIEFNTFTRKASHKIQNLRIKDKVSEEIEILEKVGKRLL</sequence>
<proteinExistence type="predicted"/>
<organism evidence="2 3">
    <name type="scientific">Psychroflexus planctonicus</name>
    <dbReference type="NCBI Taxonomy" id="1526575"/>
    <lineage>
        <taxon>Bacteria</taxon>
        <taxon>Pseudomonadati</taxon>
        <taxon>Bacteroidota</taxon>
        <taxon>Flavobacteriia</taxon>
        <taxon>Flavobacteriales</taxon>
        <taxon>Flavobacteriaceae</taxon>
        <taxon>Psychroflexus</taxon>
    </lineage>
</organism>
<dbReference type="PANTHER" id="PTHR45947:SF3">
    <property type="entry name" value="SULFOQUINOVOSYL TRANSFERASE SQD2"/>
    <property type="match status" value="1"/>
</dbReference>
<keyword evidence="3" id="KW-1185">Reference proteome</keyword>
<accession>A0ABQ1SEF3</accession>
<dbReference type="Pfam" id="PF00534">
    <property type="entry name" value="Glycos_transf_1"/>
    <property type="match status" value="1"/>
</dbReference>
<reference evidence="3" key="1">
    <citation type="journal article" date="2019" name="Int. J. Syst. Evol. Microbiol.">
        <title>The Global Catalogue of Microorganisms (GCM) 10K type strain sequencing project: providing services to taxonomists for standard genome sequencing and annotation.</title>
        <authorList>
            <consortium name="The Broad Institute Genomics Platform"/>
            <consortium name="The Broad Institute Genome Sequencing Center for Infectious Disease"/>
            <person name="Wu L."/>
            <person name="Ma J."/>
        </authorList>
    </citation>
    <scope>NUCLEOTIDE SEQUENCE [LARGE SCALE GENOMIC DNA]</scope>
    <source>
        <strain evidence="3">CGMCC 1.12931</strain>
    </source>
</reference>
<dbReference type="CDD" id="cd03801">
    <property type="entry name" value="GT4_PimA-like"/>
    <property type="match status" value="1"/>
</dbReference>
<name>A0ABQ1SEF3_9FLAO</name>
<protein>
    <recommendedName>
        <fullName evidence="1">Glycosyl transferase family 1 domain-containing protein</fullName>
    </recommendedName>
</protein>
<evidence type="ECO:0000259" key="1">
    <source>
        <dbReference type="Pfam" id="PF00534"/>
    </source>
</evidence>
<dbReference type="PANTHER" id="PTHR45947">
    <property type="entry name" value="SULFOQUINOVOSYL TRANSFERASE SQD2"/>
    <property type="match status" value="1"/>
</dbReference>
<feature type="domain" description="Glycosyl transferase family 1" evidence="1">
    <location>
        <begin position="192"/>
        <end position="324"/>
    </location>
</feature>
<evidence type="ECO:0000313" key="3">
    <source>
        <dbReference type="Proteomes" id="UP000599179"/>
    </source>
</evidence>
<dbReference type="Gene3D" id="3.40.50.2000">
    <property type="entry name" value="Glycogen Phosphorylase B"/>
    <property type="match status" value="2"/>
</dbReference>
<dbReference type="Proteomes" id="UP000599179">
    <property type="component" value="Unassembled WGS sequence"/>
</dbReference>
<comment type="caution">
    <text evidence="2">The sequence shown here is derived from an EMBL/GenBank/DDBJ whole genome shotgun (WGS) entry which is preliminary data.</text>
</comment>
<dbReference type="EMBL" id="BMGM01000005">
    <property type="protein sequence ID" value="GGE33793.1"/>
    <property type="molecule type" value="Genomic_DNA"/>
</dbReference>
<dbReference type="InterPro" id="IPR050194">
    <property type="entry name" value="Glycosyltransferase_grp1"/>
</dbReference>